<organism evidence="1">
    <name type="scientific">Sesamum radiatum</name>
    <name type="common">Black benniseed</name>
    <dbReference type="NCBI Taxonomy" id="300843"/>
    <lineage>
        <taxon>Eukaryota</taxon>
        <taxon>Viridiplantae</taxon>
        <taxon>Streptophyta</taxon>
        <taxon>Embryophyta</taxon>
        <taxon>Tracheophyta</taxon>
        <taxon>Spermatophyta</taxon>
        <taxon>Magnoliopsida</taxon>
        <taxon>eudicotyledons</taxon>
        <taxon>Gunneridae</taxon>
        <taxon>Pentapetalae</taxon>
        <taxon>asterids</taxon>
        <taxon>lamiids</taxon>
        <taxon>Lamiales</taxon>
        <taxon>Pedaliaceae</taxon>
        <taxon>Sesamum</taxon>
    </lineage>
</organism>
<proteinExistence type="predicted"/>
<dbReference type="AlphaFoldDB" id="A0AAW2T260"/>
<comment type="caution">
    <text evidence="1">The sequence shown here is derived from an EMBL/GenBank/DDBJ whole genome shotgun (WGS) entry which is preliminary data.</text>
</comment>
<sequence length="70" mass="7795">MTKHRRSSDDGSCPPKDLDKFQSALEEAKNTVGLTFDTLRGDWAEFLANATDVVIKNLIEVEEEGLISKL</sequence>
<evidence type="ECO:0000313" key="1">
    <source>
        <dbReference type="EMBL" id="KAL0398622.1"/>
    </source>
</evidence>
<reference evidence="1" key="1">
    <citation type="submission" date="2020-06" db="EMBL/GenBank/DDBJ databases">
        <authorList>
            <person name="Li T."/>
            <person name="Hu X."/>
            <person name="Zhang T."/>
            <person name="Song X."/>
            <person name="Zhang H."/>
            <person name="Dai N."/>
            <person name="Sheng W."/>
            <person name="Hou X."/>
            <person name="Wei L."/>
        </authorList>
    </citation>
    <scope>NUCLEOTIDE SEQUENCE</scope>
    <source>
        <strain evidence="1">G02</strain>
        <tissue evidence="1">Leaf</tissue>
    </source>
</reference>
<gene>
    <name evidence="1" type="ORF">Sradi_2205500</name>
</gene>
<dbReference type="EMBL" id="JACGWJ010000009">
    <property type="protein sequence ID" value="KAL0398622.1"/>
    <property type="molecule type" value="Genomic_DNA"/>
</dbReference>
<name>A0AAW2T260_SESRA</name>
<protein>
    <submittedName>
        <fullName evidence="1">Uncharacterized protein</fullName>
    </submittedName>
</protein>
<reference evidence="1" key="2">
    <citation type="journal article" date="2024" name="Plant">
        <title>Genomic evolution and insights into agronomic trait innovations of Sesamum species.</title>
        <authorList>
            <person name="Miao H."/>
            <person name="Wang L."/>
            <person name="Qu L."/>
            <person name="Liu H."/>
            <person name="Sun Y."/>
            <person name="Le M."/>
            <person name="Wang Q."/>
            <person name="Wei S."/>
            <person name="Zheng Y."/>
            <person name="Lin W."/>
            <person name="Duan Y."/>
            <person name="Cao H."/>
            <person name="Xiong S."/>
            <person name="Wang X."/>
            <person name="Wei L."/>
            <person name="Li C."/>
            <person name="Ma Q."/>
            <person name="Ju M."/>
            <person name="Zhao R."/>
            <person name="Li G."/>
            <person name="Mu C."/>
            <person name="Tian Q."/>
            <person name="Mei H."/>
            <person name="Zhang T."/>
            <person name="Gao T."/>
            <person name="Zhang H."/>
        </authorList>
    </citation>
    <scope>NUCLEOTIDE SEQUENCE</scope>
    <source>
        <strain evidence="1">G02</strain>
    </source>
</reference>
<accession>A0AAW2T260</accession>